<name>A0A967EAK2_9PROT</name>
<keyword evidence="3" id="KW-0732">Signal</keyword>
<accession>A0A967EAK2</accession>
<feature type="transmembrane region" description="Helical" evidence="2">
    <location>
        <begin position="66"/>
        <end position="87"/>
    </location>
</feature>
<sequence>MNRHLRTLLILPALLGALAGTAALPATAHAQPWRGGPGGPGWGGGPRWGGPGPGEWRHHHSRGEGGLVAGGIIGGLAVGTLAGMAIANSPPPAMVYAPPPPPPPPTYVVPAYPVAPVAPVYGGYGGYGVW</sequence>
<dbReference type="RefSeq" id="WP_166312586.1">
    <property type="nucleotide sequence ID" value="NZ_WOTH01000001.1"/>
</dbReference>
<evidence type="ECO:0000256" key="1">
    <source>
        <dbReference type="SAM" id="MobiDB-lite"/>
    </source>
</evidence>
<evidence type="ECO:0000256" key="2">
    <source>
        <dbReference type="SAM" id="Phobius"/>
    </source>
</evidence>
<keyword evidence="5" id="KW-1185">Reference proteome</keyword>
<reference evidence="4" key="1">
    <citation type="submission" date="2019-11" db="EMBL/GenBank/DDBJ databases">
        <title>Description of new Acetobacter species.</title>
        <authorList>
            <person name="Cleenwerck I."/>
            <person name="Sombolestani A.S."/>
        </authorList>
    </citation>
    <scope>NUCLEOTIDE SEQUENCE</scope>
    <source>
        <strain evidence="4">LMG 1626</strain>
    </source>
</reference>
<keyword evidence="2" id="KW-1133">Transmembrane helix</keyword>
<comment type="caution">
    <text evidence="4">The sequence shown here is derived from an EMBL/GenBank/DDBJ whole genome shotgun (WGS) entry which is preliminary data.</text>
</comment>
<feature type="region of interest" description="Disordered" evidence="1">
    <location>
        <begin position="29"/>
        <end position="63"/>
    </location>
</feature>
<organism evidence="4 5">
    <name type="scientific">Acetobacter estunensis</name>
    <dbReference type="NCBI Taxonomy" id="104097"/>
    <lineage>
        <taxon>Bacteria</taxon>
        <taxon>Pseudomonadati</taxon>
        <taxon>Pseudomonadota</taxon>
        <taxon>Alphaproteobacteria</taxon>
        <taxon>Acetobacterales</taxon>
        <taxon>Acetobacteraceae</taxon>
        <taxon>Acetobacter</taxon>
    </lineage>
</organism>
<protein>
    <submittedName>
        <fullName evidence="4">Uncharacterized protein</fullName>
    </submittedName>
</protein>
<feature type="signal peptide" evidence="3">
    <location>
        <begin position="1"/>
        <end position="30"/>
    </location>
</feature>
<dbReference type="AlphaFoldDB" id="A0A967EAK2"/>
<evidence type="ECO:0000313" key="5">
    <source>
        <dbReference type="Proteomes" id="UP000597459"/>
    </source>
</evidence>
<keyword evidence="2" id="KW-0472">Membrane</keyword>
<dbReference type="Proteomes" id="UP000597459">
    <property type="component" value="Unassembled WGS sequence"/>
</dbReference>
<evidence type="ECO:0000313" key="4">
    <source>
        <dbReference type="EMBL" id="NHO52448.1"/>
    </source>
</evidence>
<feature type="compositionally biased region" description="Gly residues" evidence="1">
    <location>
        <begin position="35"/>
        <end position="53"/>
    </location>
</feature>
<proteinExistence type="predicted"/>
<gene>
    <name evidence="4" type="ORF">GOB87_00500</name>
</gene>
<dbReference type="EMBL" id="WOTH01000001">
    <property type="protein sequence ID" value="NHO52448.1"/>
    <property type="molecule type" value="Genomic_DNA"/>
</dbReference>
<feature type="chain" id="PRO_5037768390" evidence="3">
    <location>
        <begin position="31"/>
        <end position="130"/>
    </location>
</feature>
<keyword evidence="2" id="KW-0812">Transmembrane</keyword>
<evidence type="ECO:0000256" key="3">
    <source>
        <dbReference type="SAM" id="SignalP"/>
    </source>
</evidence>